<evidence type="ECO:0000256" key="1">
    <source>
        <dbReference type="SAM" id="MobiDB-lite"/>
    </source>
</evidence>
<gene>
    <name evidence="2" type="ORF">JAO82_12180</name>
</gene>
<organism evidence="2 3">
    <name type="scientific">Pontibaca salina</name>
    <dbReference type="NCBI Taxonomy" id="2795731"/>
    <lineage>
        <taxon>Bacteria</taxon>
        <taxon>Pseudomonadati</taxon>
        <taxon>Pseudomonadota</taxon>
        <taxon>Alphaproteobacteria</taxon>
        <taxon>Rhodobacterales</taxon>
        <taxon>Roseobacteraceae</taxon>
        <taxon>Pontibaca</taxon>
    </lineage>
</organism>
<evidence type="ECO:0008006" key="4">
    <source>
        <dbReference type="Google" id="ProtNLM"/>
    </source>
</evidence>
<sequence>MWFRPDSGQPDPEFRPPGPQTAPQETAILADWAQAEAGHAAHLAQVAGRLGALGDRLQRAPHGWRHRLALLEAAELSWVIGARIGPDRLALWISMHLSSVQDDTGALARVGWAVRRLTGGPGPEADLVGFLERRDPESRADDPDGFAARAQAWLDLLAAARALHPITRAAMGVQLWNLAGLDQPGDRLEAAVTAGRIAAGDGNGAVFAPLALGGAGGLHAGGPPAERLGRWLDGMQRAIQTAMRQLDDIESWAARAETAMAPLSGRTGPALRAVLVEWPLVSAPMAETLTGASRAAVQRNLARMEASGLVHEVTGQGRFRLWRAATAKDRGRQGTRPR</sequence>
<reference evidence="2" key="1">
    <citation type="submission" date="2020-12" db="EMBL/GenBank/DDBJ databases">
        <title>Pontibaca salina gen. nov., sp. nov., isolated from marine sediment.</title>
        <authorList>
            <person name="Bo J."/>
            <person name="Wang S."/>
            <person name="Song X."/>
            <person name="Du Z."/>
        </authorList>
    </citation>
    <scope>NUCLEOTIDE SEQUENCE</scope>
    <source>
        <strain evidence="2">S1109L</strain>
    </source>
</reference>
<comment type="caution">
    <text evidence="2">The sequence shown here is derived from an EMBL/GenBank/DDBJ whole genome shotgun (WGS) entry which is preliminary data.</text>
</comment>
<evidence type="ECO:0000313" key="3">
    <source>
        <dbReference type="Proteomes" id="UP000613255"/>
    </source>
</evidence>
<name>A0A934HTT4_9RHOB</name>
<keyword evidence="3" id="KW-1185">Reference proteome</keyword>
<proteinExistence type="predicted"/>
<dbReference type="EMBL" id="JAEIJD010000011">
    <property type="protein sequence ID" value="MBI6630635.1"/>
    <property type="molecule type" value="Genomic_DNA"/>
</dbReference>
<feature type="region of interest" description="Disordered" evidence="1">
    <location>
        <begin position="1"/>
        <end position="22"/>
    </location>
</feature>
<protein>
    <recommendedName>
        <fullName evidence="4">HTH DNA binding domain-containing protein</fullName>
    </recommendedName>
</protein>
<dbReference type="Proteomes" id="UP000613255">
    <property type="component" value="Unassembled WGS sequence"/>
</dbReference>
<dbReference type="AlphaFoldDB" id="A0A934HTT4"/>
<accession>A0A934HTT4</accession>
<evidence type="ECO:0000313" key="2">
    <source>
        <dbReference type="EMBL" id="MBI6630635.1"/>
    </source>
</evidence>